<dbReference type="InterPro" id="IPR006311">
    <property type="entry name" value="TAT_signal"/>
</dbReference>
<feature type="signal peptide" evidence="1">
    <location>
        <begin position="1"/>
        <end position="30"/>
    </location>
</feature>
<evidence type="ECO:0000313" key="3">
    <source>
        <dbReference type="Proteomes" id="UP000215005"/>
    </source>
</evidence>
<organism evidence="2 3">
    <name type="scientific">Nocardiopsis gilva YIM 90087</name>
    <dbReference type="NCBI Taxonomy" id="1235441"/>
    <lineage>
        <taxon>Bacteria</taxon>
        <taxon>Bacillati</taxon>
        <taxon>Actinomycetota</taxon>
        <taxon>Actinomycetes</taxon>
        <taxon>Streptosporangiales</taxon>
        <taxon>Nocardiopsidaceae</taxon>
        <taxon>Nocardiopsis</taxon>
    </lineage>
</organism>
<dbReference type="RefSeq" id="WP_017618156.1">
    <property type="nucleotide sequence ID" value="NZ_ANBG01000147.1"/>
</dbReference>
<keyword evidence="1" id="KW-0732">Signal</keyword>
<dbReference type="KEGG" id="ngv:CDO52_18415"/>
<sequence length="148" mass="15561">MLLLSASRLRRAVIAAAAAPLVLTAVSASASPSSAPAPAASADAHETHRLATSQFGTDLRTTLTATRVGTYDATVEVVAYRMETHGWKVVDRAPVDGPWFWYPLTGRGGVCELGVADRPGEKEITVSVSLLQSPSLGCSPMREISLRG</sequence>
<evidence type="ECO:0000313" key="2">
    <source>
        <dbReference type="EMBL" id="ASU84514.1"/>
    </source>
</evidence>
<reference evidence="2 3" key="1">
    <citation type="submission" date="2017-08" db="EMBL/GenBank/DDBJ databases">
        <title>The complete genome sequence of Nocardiopsis gilva YIM 90087.</title>
        <authorList>
            <person name="Yin M."/>
            <person name="Tang S."/>
        </authorList>
    </citation>
    <scope>NUCLEOTIDE SEQUENCE [LARGE SCALE GENOMIC DNA]</scope>
    <source>
        <strain evidence="2 3">YIM 90087</strain>
    </source>
</reference>
<dbReference type="Proteomes" id="UP000215005">
    <property type="component" value="Chromosome"/>
</dbReference>
<feature type="chain" id="PRO_5011288428" description="Secreted protein" evidence="1">
    <location>
        <begin position="31"/>
        <end position="148"/>
    </location>
</feature>
<dbReference type="OrthoDB" id="3432053at2"/>
<name>A0A223S8Q9_9ACTN</name>
<accession>A0A223S8Q9</accession>
<keyword evidence="3" id="KW-1185">Reference proteome</keyword>
<dbReference type="EMBL" id="CP022753">
    <property type="protein sequence ID" value="ASU84514.1"/>
    <property type="molecule type" value="Genomic_DNA"/>
</dbReference>
<evidence type="ECO:0008006" key="4">
    <source>
        <dbReference type="Google" id="ProtNLM"/>
    </source>
</evidence>
<protein>
    <recommendedName>
        <fullName evidence="4">Secreted protein</fullName>
    </recommendedName>
</protein>
<evidence type="ECO:0000256" key="1">
    <source>
        <dbReference type="SAM" id="SignalP"/>
    </source>
</evidence>
<gene>
    <name evidence="2" type="ORF">CDO52_18415</name>
</gene>
<dbReference type="PROSITE" id="PS51318">
    <property type="entry name" value="TAT"/>
    <property type="match status" value="1"/>
</dbReference>
<dbReference type="AlphaFoldDB" id="A0A223S8Q9"/>
<proteinExistence type="predicted"/>